<keyword evidence="3" id="KW-0649">Protein kinase inhibitor</keyword>
<dbReference type="PaxDb" id="3827-XP_004499092.1"/>
<keyword evidence="2" id="KW-1185">Reference proteome</keyword>
<dbReference type="KEGG" id="cam:101490493"/>
<dbReference type="Proteomes" id="UP000087171">
    <property type="component" value="Chromosome Ca4"/>
</dbReference>
<dbReference type="GO" id="GO:0005886">
    <property type="term" value="C:plasma membrane"/>
    <property type="evidence" value="ECO:0007669"/>
    <property type="project" value="InterPro"/>
</dbReference>
<dbReference type="GeneID" id="101490493"/>
<dbReference type="eggNOG" id="ENOG502QT0J">
    <property type="taxonomic scope" value="Eukaryota"/>
</dbReference>
<dbReference type="AlphaFoldDB" id="A0A1S2Y458"/>
<dbReference type="GO" id="GO:0004860">
    <property type="term" value="F:protein kinase inhibitor activity"/>
    <property type="evidence" value="ECO:0007669"/>
    <property type="project" value="UniProtKB-KW"/>
</dbReference>
<name>A0A1S2Y458_CICAR</name>
<dbReference type="OrthoDB" id="1709800at2759"/>
<dbReference type="InterPro" id="IPR039620">
    <property type="entry name" value="BKI1/MAKR1/3/4"/>
</dbReference>
<proteinExistence type="predicted"/>
<dbReference type="PANTHER" id="PTHR33312">
    <property type="entry name" value="MEMBRANE-ASSOCIATED KINASE REGULATOR 4-RELATED"/>
    <property type="match status" value="1"/>
</dbReference>
<evidence type="ECO:0000313" key="3">
    <source>
        <dbReference type="RefSeq" id="XP_004499092.1"/>
    </source>
</evidence>
<evidence type="ECO:0000256" key="1">
    <source>
        <dbReference type="SAM" id="MobiDB-lite"/>
    </source>
</evidence>
<dbReference type="RefSeq" id="XP_004499092.1">
    <property type="nucleotide sequence ID" value="XM_004499035.3"/>
</dbReference>
<accession>A0A1S2Y458</accession>
<sequence length="266" mass="30293">MRKSTTFSFSKFPNNNKSKFSPPSFAALDLSPADEIFFHGHLLPLQILSHFPSSISPRSSTNSMDSFTLPIRELFSEEDENLPKQNSSSSSSNITLDSNNNSKREKNNNIGISKKVEGKFKFAFSLFNSTKEAKGSQIKEEKENHKKKKKLRFDVMHEVKKYLKKMKPFMYFKREKIRVHKKCYSYNSGNVTPRNKKLELKSWNWKGQYSAPASMRTSPSNSGVLFATTTPLPHASDSTMEELQGAIQAAITHCKNSFAKEENLQC</sequence>
<gene>
    <name evidence="3" type="primary">LOC101490493</name>
</gene>
<protein>
    <submittedName>
        <fullName evidence="3">BRI1 kinase inhibitor 1-like</fullName>
    </submittedName>
</protein>
<dbReference type="PANTHER" id="PTHR33312:SF19">
    <property type="entry name" value="BRI1 KINASE INHIBITOR 1"/>
    <property type="match status" value="1"/>
</dbReference>
<reference evidence="2" key="1">
    <citation type="journal article" date="2013" name="Nat. Biotechnol.">
        <title>Draft genome sequence of chickpea (Cicer arietinum) provides a resource for trait improvement.</title>
        <authorList>
            <person name="Varshney R.K."/>
            <person name="Song C."/>
            <person name="Saxena R.K."/>
            <person name="Azam S."/>
            <person name="Yu S."/>
            <person name="Sharpe A.G."/>
            <person name="Cannon S."/>
            <person name="Baek J."/>
            <person name="Rosen B.D."/>
            <person name="Tar'an B."/>
            <person name="Millan T."/>
            <person name="Zhang X."/>
            <person name="Ramsay L.D."/>
            <person name="Iwata A."/>
            <person name="Wang Y."/>
            <person name="Nelson W."/>
            <person name="Farmer A.D."/>
            <person name="Gaur P.M."/>
            <person name="Soderlund C."/>
            <person name="Penmetsa R.V."/>
            <person name="Xu C."/>
            <person name="Bharti A.K."/>
            <person name="He W."/>
            <person name="Winter P."/>
            <person name="Zhao S."/>
            <person name="Hane J.K."/>
            <person name="Carrasquilla-Garcia N."/>
            <person name="Condie J.A."/>
            <person name="Upadhyaya H.D."/>
            <person name="Luo M.C."/>
            <person name="Thudi M."/>
            <person name="Gowda C.L."/>
            <person name="Singh N.P."/>
            <person name="Lichtenzveig J."/>
            <person name="Gali K.K."/>
            <person name="Rubio J."/>
            <person name="Nadarajan N."/>
            <person name="Dolezel J."/>
            <person name="Bansal K.C."/>
            <person name="Xu X."/>
            <person name="Edwards D."/>
            <person name="Zhang G."/>
            <person name="Kahl G."/>
            <person name="Gil J."/>
            <person name="Singh K.B."/>
            <person name="Datta S.K."/>
            <person name="Jackson S.A."/>
            <person name="Wang J."/>
            <person name="Cook D.R."/>
        </authorList>
    </citation>
    <scope>NUCLEOTIDE SEQUENCE [LARGE SCALE GENOMIC DNA]</scope>
    <source>
        <strain evidence="2">cv. CDC Frontier</strain>
    </source>
</reference>
<reference evidence="3" key="2">
    <citation type="submission" date="2025-08" db="UniProtKB">
        <authorList>
            <consortium name="RefSeq"/>
        </authorList>
    </citation>
    <scope>IDENTIFICATION</scope>
    <source>
        <tissue evidence="3">Etiolated seedlings</tissue>
    </source>
</reference>
<dbReference type="STRING" id="3827.A0A1S2Y458"/>
<feature type="compositionally biased region" description="Low complexity" evidence="1">
    <location>
        <begin position="86"/>
        <end position="101"/>
    </location>
</feature>
<organism evidence="2 3">
    <name type="scientific">Cicer arietinum</name>
    <name type="common">Chickpea</name>
    <name type="synonym">Garbanzo</name>
    <dbReference type="NCBI Taxonomy" id="3827"/>
    <lineage>
        <taxon>Eukaryota</taxon>
        <taxon>Viridiplantae</taxon>
        <taxon>Streptophyta</taxon>
        <taxon>Embryophyta</taxon>
        <taxon>Tracheophyta</taxon>
        <taxon>Spermatophyta</taxon>
        <taxon>Magnoliopsida</taxon>
        <taxon>eudicotyledons</taxon>
        <taxon>Gunneridae</taxon>
        <taxon>Pentapetalae</taxon>
        <taxon>rosids</taxon>
        <taxon>fabids</taxon>
        <taxon>Fabales</taxon>
        <taxon>Fabaceae</taxon>
        <taxon>Papilionoideae</taxon>
        <taxon>50 kb inversion clade</taxon>
        <taxon>NPAAA clade</taxon>
        <taxon>Hologalegina</taxon>
        <taxon>IRL clade</taxon>
        <taxon>Cicereae</taxon>
        <taxon>Cicer</taxon>
    </lineage>
</organism>
<feature type="region of interest" description="Disordered" evidence="1">
    <location>
        <begin position="78"/>
        <end position="110"/>
    </location>
</feature>
<evidence type="ECO:0000313" key="2">
    <source>
        <dbReference type="Proteomes" id="UP000087171"/>
    </source>
</evidence>